<evidence type="ECO:0000313" key="1">
    <source>
        <dbReference type="EMBL" id="MFC0241483.1"/>
    </source>
</evidence>
<organism evidence="1 2">
    <name type="scientific">Rhodopseudomonas telluris</name>
    <dbReference type="NCBI Taxonomy" id="644215"/>
    <lineage>
        <taxon>Bacteria</taxon>
        <taxon>Pseudomonadati</taxon>
        <taxon>Pseudomonadota</taxon>
        <taxon>Alphaproteobacteria</taxon>
        <taxon>Hyphomicrobiales</taxon>
        <taxon>Nitrobacteraceae</taxon>
        <taxon>Rhodopseudomonas</taxon>
    </lineage>
</organism>
<sequence length="184" mass="20586">MVGPTEFILRGLFLNTTSQKHHMDLWRVVTPLHRPLDGITLTYGNIISGPDNTRVKVDDLQRAAEVVEQYARNEVGPLRSLQAPAQFLQHIAWRGGSESEPVQLDFALTHFLVGNVSEALRRLKLLTTRQESFPVHRRIAEQALAALEYSPSALQKLIDGWRDANVAAFGLEATVVKRSGLRLV</sequence>
<accession>A0ABV6ETC5</accession>
<proteinExistence type="predicted"/>
<keyword evidence="2" id="KW-1185">Reference proteome</keyword>
<dbReference type="EMBL" id="JBHLWM010000005">
    <property type="protein sequence ID" value="MFC0241483.1"/>
    <property type="molecule type" value="Genomic_DNA"/>
</dbReference>
<protein>
    <submittedName>
        <fullName evidence="1">Uncharacterized protein</fullName>
    </submittedName>
</protein>
<gene>
    <name evidence="1" type="ORF">ACFFJ6_13440</name>
</gene>
<dbReference type="RefSeq" id="WP_378388474.1">
    <property type="nucleotide sequence ID" value="NZ_JBHLWM010000005.1"/>
</dbReference>
<name>A0ABV6ETC5_9BRAD</name>
<dbReference type="Proteomes" id="UP001589775">
    <property type="component" value="Unassembled WGS sequence"/>
</dbReference>
<reference evidence="1 2" key="1">
    <citation type="submission" date="2024-09" db="EMBL/GenBank/DDBJ databases">
        <authorList>
            <person name="Sun Q."/>
            <person name="Mori K."/>
        </authorList>
    </citation>
    <scope>NUCLEOTIDE SEQUENCE [LARGE SCALE GENOMIC DNA]</scope>
    <source>
        <strain evidence="1 2">KCTC 23279</strain>
    </source>
</reference>
<evidence type="ECO:0000313" key="2">
    <source>
        <dbReference type="Proteomes" id="UP001589775"/>
    </source>
</evidence>
<comment type="caution">
    <text evidence="1">The sequence shown here is derived from an EMBL/GenBank/DDBJ whole genome shotgun (WGS) entry which is preliminary data.</text>
</comment>